<proteinExistence type="predicted"/>
<feature type="compositionally biased region" description="Polar residues" evidence="1">
    <location>
        <begin position="70"/>
        <end position="80"/>
    </location>
</feature>
<keyword evidence="3" id="KW-1185">Reference proteome</keyword>
<dbReference type="Proteomes" id="UP000076842">
    <property type="component" value="Unassembled WGS sequence"/>
</dbReference>
<dbReference type="EMBL" id="KV424063">
    <property type="protein sequence ID" value="KZT52537.1"/>
    <property type="molecule type" value="Genomic_DNA"/>
</dbReference>
<protein>
    <submittedName>
        <fullName evidence="2">Uncharacterized protein</fullName>
    </submittedName>
</protein>
<evidence type="ECO:0000313" key="2">
    <source>
        <dbReference type="EMBL" id="KZT52537.1"/>
    </source>
</evidence>
<reference evidence="2 3" key="1">
    <citation type="journal article" date="2016" name="Mol. Biol. Evol.">
        <title>Comparative Genomics of Early-Diverging Mushroom-Forming Fungi Provides Insights into the Origins of Lignocellulose Decay Capabilities.</title>
        <authorList>
            <person name="Nagy L.G."/>
            <person name="Riley R."/>
            <person name="Tritt A."/>
            <person name="Adam C."/>
            <person name="Daum C."/>
            <person name="Floudas D."/>
            <person name="Sun H."/>
            <person name="Yadav J.S."/>
            <person name="Pangilinan J."/>
            <person name="Larsson K.H."/>
            <person name="Matsuura K."/>
            <person name="Barry K."/>
            <person name="Labutti K."/>
            <person name="Kuo R."/>
            <person name="Ohm R.A."/>
            <person name="Bhattacharya S.S."/>
            <person name="Shirouzu T."/>
            <person name="Yoshinaga Y."/>
            <person name="Martin F.M."/>
            <person name="Grigoriev I.V."/>
            <person name="Hibbett D.S."/>
        </authorList>
    </citation>
    <scope>NUCLEOTIDE SEQUENCE [LARGE SCALE GENOMIC DNA]</scope>
    <source>
        <strain evidence="2 3">HHB12733</strain>
    </source>
</reference>
<accession>A0A165DCX9</accession>
<evidence type="ECO:0000256" key="1">
    <source>
        <dbReference type="SAM" id="MobiDB-lite"/>
    </source>
</evidence>
<name>A0A165DCX9_9BASI</name>
<dbReference type="InParanoid" id="A0A165DCX9"/>
<sequence>MPRPRCSRAAPHTGTSDRDLTRVQKMEARCSVHVVSLDEAECVEQFQASFYPRATRDEAGQAWRTGRDNFASTSVRQGRSSPLRKASIPKHPVPRRRAVPTKSSTSNPSPHGGRLHVHPLPALRHVLPKNRITHYT</sequence>
<gene>
    <name evidence="2" type="ORF">CALCODRAFT_502164</name>
</gene>
<dbReference type="AlphaFoldDB" id="A0A165DCX9"/>
<organism evidence="2 3">
    <name type="scientific">Calocera cornea HHB12733</name>
    <dbReference type="NCBI Taxonomy" id="1353952"/>
    <lineage>
        <taxon>Eukaryota</taxon>
        <taxon>Fungi</taxon>
        <taxon>Dikarya</taxon>
        <taxon>Basidiomycota</taxon>
        <taxon>Agaricomycotina</taxon>
        <taxon>Dacrymycetes</taxon>
        <taxon>Dacrymycetales</taxon>
        <taxon>Dacrymycetaceae</taxon>
        <taxon>Calocera</taxon>
    </lineage>
</organism>
<evidence type="ECO:0000313" key="3">
    <source>
        <dbReference type="Proteomes" id="UP000076842"/>
    </source>
</evidence>
<feature type="region of interest" description="Disordered" evidence="1">
    <location>
        <begin position="61"/>
        <end position="122"/>
    </location>
</feature>